<evidence type="ECO:0000256" key="4">
    <source>
        <dbReference type="SAM" id="MobiDB-lite"/>
    </source>
</evidence>
<dbReference type="GO" id="GO:0005737">
    <property type="term" value="C:cytoplasm"/>
    <property type="evidence" value="ECO:0007669"/>
    <property type="project" value="UniProtKB-SubCell"/>
</dbReference>
<organism evidence="6 7">
    <name type="scientific">Tropilaelaps mercedesae</name>
    <dbReference type="NCBI Taxonomy" id="418985"/>
    <lineage>
        <taxon>Eukaryota</taxon>
        <taxon>Metazoa</taxon>
        <taxon>Ecdysozoa</taxon>
        <taxon>Arthropoda</taxon>
        <taxon>Chelicerata</taxon>
        <taxon>Arachnida</taxon>
        <taxon>Acari</taxon>
        <taxon>Parasitiformes</taxon>
        <taxon>Mesostigmata</taxon>
        <taxon>Gamasina</taxon>
        <taxon>Dermanyssoidea</taxon>
        <taxon>Laelapidae</taxon>
        <taxon>Tropilaelaps</taxon>
    </lineage>
</organism>
<keyword evidence="3" id="KW-0736">Signalosome</keyword>
<keyword evidence="3" id="KW-0539">Nucleus</keyword>
<sequence length="339" mass="37555">MEVEEAPNQIASGGDVDGAATQSAPAAGTSSDGASVMAGSSVQPSVSVQLHPLVIMNVAEHWTRIRAQNGGRAEQVVGALLGKQEGRALEVSNSFELECHRDDDGVLIINAEFLEKQQKQFKQVFQDLELLGWYTTGSEPTSTDVRVHRQLCEFNDGAVMLKLDPLLATRHSGQLPVSMFESVIDMVNKEATMLFVPLPCSLVTEEAERIGLDNMARVSVAENGEGSLASQHLRTQHSAIKMLYERVKIIQAYVRAVEQGDLPPNWAILREVFNLCRQLPVVGSPHFREEYFNQCNDVALQTFLGTLTKCCDTINVYVNRFNVLYERPGGTRRSKRLYF</sequence>
<dbReference type="Pfam" id="PF13012">
    <property type="entry name" value="MitMem_reg"/>
    <property type="match status" value="1"/>
</dbReference>
<evidence type="ECO:0000313" key="7">
    <source>
        <dbReference type="Proteomes" id="UP000192247"/>
    </source>
</evidence>
<feature type="domain" description="MPN" evidence="5">
    <location>
        <begin position="48"/>
        <end position="186"/>
    </location>
</feature>
<dbReference type="InterPro" id="IPR033859">
    <property type="entry name" value="MPN_CSN6"/>
</dbReference>
<dbReference type="InParanoid" id="A0A1V9XTP5"/>
<dbReference type="GO" id="GO:0008180">
    <property type="term" value="C:COP9 signalosome"/>
    <property type="evidence" value="ECO:0007669"/>
    <property type="project" value="UniProtKB-UniRule"/>
</dbReference>
<evidence type="ECO:0000313" key="6">
    <source>
        <dbReference type="EMBL" id="OQR76867.1"/>
    </source>
</evidence>
<gene>
    <name evidence="6" type="ORF">BIW11_07498</name>
</gene>
<comment type="function">
    <text evidence="3">Component of the COP9 signalosome complex (CSN), a complex involved in various cellular and developmental processes.</text>
</comment>
<dbReference type="FunCoup" id="A0A1V9XTP5">
    <property type="interactions" value="1664"/>
</dbReference>
<proteinExistence type="inferred from homology"/>
<reference evidence="6 7" key="1">
    <citation type="journal article" date="2017" name="Gigascience">
        <title>Draft genome of the honey bee ectoparasitic mite, Tropilaelaps mercedesae, is shaped by the parasitic life history.</title>
        <authorList>
            <person name="Dong X."/>
            <person name="Armstrong S.D."/>
            <person name="Xia D."/>
            <person name="Makepeace B.L."/>
            <person name="Darby A.C."/>
            <person name="Kadowaki T."/>
        </authorList>
    </citation>
    <scope>NUCLEOTIDE SEQUENCE [LARGE SCALE GENOMIC DNA]</scope>
    <source>
        <strain evidence="6">Wuxi-XJTLU</strain>
    </source>
</reference>
<dbReference type="AlphaFoldDB" id="A0A1V9XTP5"/>
<feature type="region of interest" description="Disordered" evidence="4">
    <location>
        <begin position="1"/>
        <end position="38"/>
    </location>
</feature>
<dbReference type="Proteomes" id="UP000192247">
    <property type="component" value="Unassembled WGS sequence"/>
</dbReference>
<dbReference type="CDD" id="cd08063">
    <property type="entry name" value="MPN_CSN6"/>
    <property type="match status" value="1"/>
</dbReference>
<keyword evidence="3" id="KW-0963">Cytoplasm</keyword>
<dbReference type="PANTHER" id="PTHR10540:SF8">
    <property type="entry name" value="COP9 SIGNALOSOME COMPLEX SUBUNIT 6"/>
    <property type="match status" value="1"/>
</dbReference>
<keyword evidence="7" id="KW-1185">Reference proteome</keyword>
<dbReference type="GO" id="GO:0000338">
    <property type="term" value="P:protein deneddylation"/>
    <property type="evidence" value="ECO:0007669"/>
    <property type="project" value="InterPro"/>
</dbReference>
<comment type="caution">
    <text evidence="6">The sequence shown here is derived from an EMBL/GenBank/DDBJ whole genome shotgun (WGS) entry which is preliminary data.</text>
</comment>
<evidence type="ECO:0000256" key="3">
    <source>
        <dbReference type="RuleBase" id="RU367006"/>
    </source>
</evidence>
<dbReference type="OrthoDB" id="1378at2759"/>
<evidence type="ECO:0000256" key="1">
    <source>
        <dbReference type="ARBA" id="ARBA00010893"/>
    </source>
</evidence>
<protein>
    <recommendedName>
        <fullName evidence="2 3">COP9 signalosome complex subunit 6</fullName>
    </recommendedName>
</protein>
<dbReference type="EMBL" id="MNPL01004266">
    <property type="protein sequence ID" value="OQR76867.1"/>
    <property type="molecule type" value="Genomic_DNA"/>
</dbReference>
<dbReference type="Pfam" id="PF01398">
    <property type="entry name" value="JAB"/>
    <property type="match status" value="1"/>
</dbReference>
<comment type="subcellular location">
    <subcellularLocation>
        <location evidence="3">Cytoplasm</location>
    </subcellularLocation>
    <subcellularLocation>
        <location evidence="3">Nucleus</location>
    </subcellularLocation>
</comment>
<dbReference type="PANTHER" id="PTHR10540">
    <property type="entry name" value="EUKARYOTIC TRANSLATION INITIATION FACTOR 3 SUBUNIT F-RELATED"/>
    <property type="match status" value="1"/>
</dbReference>
<comment type="similarity">
    <text evidence="1 3">Belongs to the peptidase M67A family. CSN6 subfamily.</text>
</comment>
<dbReference type="Gene3D" id="3.40.140.10">
    <property type="entry name" value="Cytidine Deaminase, domain 2"/>
    <property type="match status" value="1"/>
</dbReference>
<dbReference type="InterPro" id="IPR024969">
    <property type="entry name" value="EIF3F/CSN6-like_C"/>
</dbReference>
<dbReference type="InterPro" id="IPR037518">
    <property type="entry name" value="MPN"/>
</dbReference>
<dbReference type="GO" id="GO:0008237">
    <property type="term" value="F:metallopeptidase activity"/>
    <property type="evidence" value="ECO:0007669"/>
    <property type="project" value="InterPro"/>
</dbReference>
<dbReference type="PROSITE" id="PS50249">
    <property type="entry name" value="MPN"/>
    <property type="match status" value="1"/>
</dbReference>
<dbReference type="STRING" id="418985.A0A1V9XTP5"/>
<name>A0A1V9XTP5_9ACAR</name>
<evidence type="ECO:0000259" key="5">
    <source>
        <dbReference type="PROSITE" id="PS50249"/>
    </source>
</evidence>
<dbReference type="InterPro" id="IPR000555">
    <property type="entry name" value="JAMM/MPN+_dom"/>
</dbReference>
<dbReference type="SMART" id="SM00232">
    <property type="entry name" value="JAB_MPN"/>
    <property type="match status" value="1"/>
</dbReference>
<feature type="compositionally biased region" description="Polar residues" evidence="4">
    <location>
        <begin position="20"/>
        <end position="38"/>
    </location>
</feature>
<evidence type="ECO:0000256" key="2">
    <source>
        <dbReference type="ARBA" id="ARBA00014871"/>
    </source>
</evidence>
<accession>A0A1V9XTP5</accession>